<feature type="domain" description="DUF559" evidence="1">
    <location>
        <begin position="5"/>
        <end position="62"/>
    </location>
</feature>
<dbReference type="Pfam" id="PF04480">
    <property type="entry name" value="DUF559"/>
    <property type="match status" value="1"/>
</dbReference>
<name>A0A4Q2TE84_9HYPH</name>
<proteinExistence type="predicted"/>
<dbReference type="OrthoDB" id="9798754at2"/>
<evidence type="ECO:0000313" key="2">
    <source>
        <dbReference type="EMBL" id="RYC17509.1"/>
    </source>
</evidence>
<protein>
    <submittedName>
        <fullName evidence="2">DUF559 domain-containing protein</fullName>
    </submittedName>
</protein>
<comment type="caution">
    <text evidence="2">The sequence shown here is derived from an EMBL/GenBank/DDBJ whole genome shotgun (WGS) entry which is preliminary data.</text>
</comment>
<evidence type="ECO:0000259" key="1">
    <source>
        <dbReference type="Pfam" id="PF04480"/>
    </source>
</evidence>
<dbReference type="Proteomes" id="UP000291088">
    <property type="component" value="Unassembled WGS sequence"/>
</dbReference>
<evidence type="ECO:0000313" key="3">
    <source>
        <dbReference type="Proteomes" id="UP000291088"/>
    </source>
</evidence>
<keyword evidence="3" id="KW-1185">Reference proteome</keyword>
<dbReference type="PANTHER" id="PTHR38590">
    <property type="entry name" value="BLL0828 PROTEIN"/>
    <property type="match status" value="1"/>
</dbReference>
<accession>A0A4Q2TE84</accession>
<dbReference type="AlphaFoldDB" id="A0A4Q2TE84"/>
<reference evidence="2 3" key="1">
    <citation type="submission" date="2019-01" db="EMBL/GenBank/DDBJ databases">
        <authorList>
            <person name="Deng T."/>
        </authorList>
    </citation>
    <scope>NUCLEOTIDE SEQUENCE [LARGE SCALE GENOMIC DNA]</scope>
    <source>
        <strain evidence="2 3">F8825</strain>
    </source>
</reference>
<dbReference type="EMBL" id="SDVB01000170">
    <property type="protein sequence ID" value="RYC17509.1"/>
    <property type="molecule type" value="Genomic_DNA"/>
</dbReference>
<dbReference type="InterPro" id="IPR047216">
    <property type="entry name" value="Endonuclease_DUF559_bact"/>
</dbReference>
<dbReference type="InterPro" id="IPR007569">
    <property type="entry name" value="DUF559"/>
</dbReference>
<organism evidence="2 3">
    <name type="scientific">Ciceribacter ferrooxidans</name>
    <dbReference type="NCBI Taxonomy" id="2509717"/>
    <lineage>
        <taxon>Bacteria</taxon>
        <taxon>Pseudomonadati</taxon>
        <taxon>Pseudomonadota</taxon>
        <taxon>Alphaproteobacteria</taxon>
        <taxon>Hyphomicrobiales</taxon>
        <taxon>Rhizobiaceae</taxon>
        <taxon>Ciceribacter</taxon>
    </lineage>
</organism>
<sequence>MIAGCFEVRLIVEVDGGQHAESAGDAVRDRVFRNDGVRIRGFWNEEVTDNLDGVCLAIRAELLNTGE</sequence>
<gene>
    <name evidence="2" type="ORF">EUU22_05860</name>
</gene>
<dbReference type="PANTHER" id="PTHR38590:SF1">
    <property type="entry name" value="BLL0828 PROTEIN"/>
    <property type="match status" value="1"/>
</dbReference>